<evidence type="ECO:0000313" key="1">
    <source>
        <dbReference type="EMBL" id="GHB39693.1"/>
    </source>
</evidence>
<dbReference type="RefSeq" id="WP_189581903.1">
    <property type="nucleotide sequence ID" value="NZ_BMYF01000012.1"/>
</dbReference>
<reference evidence="1" key="2">
    <citation type="submission" date="2020-09" db="EMBL/GenBank/DDBJ databases">
        <authorList>
            <person name="Sun Q."/>
            <person name="Kim S."/>
        </authorList>
    </citation>
    <scope>NUCLEOTIDE SEQUENCE</scope>
    <source>
        <strain evidence="1">KCTC 23224</strain>
    </source>
</reference>
<gene>
    <name evidence="1" type="ORF">GCM10008106_21010</name>
</gene>
<reference evidence="1" key="1">
    <citation type="journal article" date="2014" name="Int. J. Syst. Evol. Microbiol.">
        <title>Complete genome sequence of Corynebacterium casei LMG S-19264T (=DSM 44701T), isolated from a smear-ripened cheese.</title>
        <authorList>
            <consortium name="US DOE Joint Genome Institute (JGI-PGF)"/>
            <person name="Walter F."/>
            <person name="Albersmeier A."/>
            <person name="Kalinowski J."/>
            <person name="Ruckert C."/>
        </authorList>
    </citation>
    <scope>NUCLEOTIDE SEQUENCE</scope>
    <source>
        <strain evidence="1">KCTC 23224</strain>
    </source>
</reference>
<name>A0A8J3G5S1_9BACT</name>
<organism evidence="1 2">
    <name type="scientific">Mongoliitalea lutea</name>
    <dbReference type="NCBI Taxonomy" id="849756"/>
    <lineage>
        <taxon>Bacteria</taxon>
        <taxon>Pseudomonadati</taxon>
        <taxon>Bacteroidota</taxon>
        <taxon>Cytophagia</taxon>
        <taxon>Cytophagales</taxon>
        <taxon>Cyclobacteriaceae</taxon>
        <taxon>Mongoliitalea</taxon>
    </lineage>
</organism>
<accession>A0A8J3G5S1</accession>
<dbReference type="EMBL" id="BMYF01000012">
    <property type="protein sequence ID" value="GHB39693.1"/>
    <property type="molecule type" value="Genomic_DNA"/>
</dbReference>
<proteinExistence type="predicted"/>
<dbReference type="AlphaFoldDB" id="A0A8J3G5S1"/>
<keyword evidence="2" id="KW-1185">Reference proteome</keyword>
<evidence type="ECO:0008006" key="3">
    <source>
        <dbReference type="Google" id="ProtNLM"/>
    </source>
</evidence>
<sequence>MPTIEKIKSDLIGKISLIEDKDFLQAIDVLISSNTAQTPFQKLSLEQKVMMEMSEADINEGRLISQEALEKRNLEWLEGK</sequence>
<evidence type="ECO:0000313" key="2">
    <source>
        <dbReference type="Proteomes" id="UP000642809"/>
    </source>
</evidence>
<dbReference type="Proteomes" id="UP000642809">
    <property type="component" value="Unassembled WGS sequence"/>
</dbReference>
<comment type="caution">
    <text evidence="1">The sequence shown here is derived from an EMBL/GenBank/DDBJ whole genome shotgun (WGS) entry which is preliminary data.</text>
</comment>
<protein>
    <recommendedName>
        <fullName evidence="3">Addiction module component</fullName>
    </recommendedName>
</protein>